<proteinExistence type="predicted"/>
<dbReference type="AlphaFoldDB" id="A0A820T0I0"/>
<feature type="compositionally biased region" description="Basic and acidic residues" evidence="1">
    <location>
        <begin position="81"/>
        <end position="96"/>
    </location>
</feature>
<comment type="caution">
    <text evidence="2">The sequence shown here is derived from an EMBL/GenBank/DDBJ whole genome shotgun (WGS) entry which is preliminary data.</text>
</comment>
<keyword evidence="3" id="KW-1185">Reference proteome</keyword>
<feature type="compositionally biased region" description="Polar residues" evidence="1">
    <location>
        <begin position="220"/>
        <end position="255"/>
    </location>
</feature>
<evidence type="ECO:0000256" key="1">
    <source>
        <dbReference type="SAM" id="MobiDB-lite"/>
    </source>
</evidence>
<name>A0A820T0I0_9BILA</name>
<dbReference type="Proteomes" id="UP000663866">
    <property type="component" value="Unassembled WGS sequence"/>
</dbReference>
<evidence type="ECO:0000313" key="3">
    <source>
        <dbReference type="Proteomes" id="UP000663866"/>
    </source>
</evidence>
<accession>A0A820T0I0</accession>
<feature type="region of interest" description="Disordered" evidence="1">
    <location>
        <begin position="187"/>
        <end position="257"/>
    </location>
</feature>
<feature type="non-terminal residue" evidence="2">
    <location>
        <position position="380"/>
    </location>
</feature>
<feature type="compositionally biased region" description="Low complexity" evidence="1">
    <location>
        <begin position="29"/>
        <end position="38"/>
    </location>
</feature>
<feature type="compositionally biased region" description="Polar residues" evidence="1">
    <location>
        <begin position="1"/>
        <end position="12"/>
    </location>
</feature>
<feature type="region of interest" description="Disordered" evidence="1">
    <location>
        <begin position="318"/>
        <end position="345"/>
    </location>
</feature>
<gene>
    <name evidence="2" type="ORF">OVN521_LOCUS38358</name>
</gene>
<feature type="compositionally biased region" description="Polar residues" evidence="1">
    <location>
        <begin position="193"/>
        <end position="207"/>
    </location>
</feature>
<protein>
    <submittedName>
        <fullName evidence="2">Uncharacterized protein</fullName>
    </submittedName>
</protein>
<reference evidence="2" key="1">
    <citation type="submission" date="2021-02" db="EMBL/GenBank/DDBJ databases">
        <authorList>
            <person name="Nowell W R."/>
        </authorList>
    </citation>
    <scope>NUCLEOTIDE SEQUENCE</scope>
</reference>
<feature type="region of interest" description="Disordered" evidence="1">
    <location>
        <begin position="74"/>
        <end position="101"/>
    </location>
</feature>
<organism evidence="2 3">
    <name type="scientific">Rotaria magnacalcarata</name>
    <dbReference type="NCBI Taxonomy" id="392030"/>
    <lineage>
        <taxon>Eukaryota</taxon>
        <taxon>Metazoa</taxon>
        <taxon>Spiralia</taxon>
        <taxon>Gnathifera</taxon>
        <taxon>Rotifera</taxon>
        <taxon>Eurotatoria</taxon>
        <taxon>Bdelloidea</taxon>
        <taxon>Philodinida</taxon>
        <taxon>Philodinidae</taxon>
        <taxon>Rotaria</taxon>
    </lineage>
</organism>
<evidence type="ECO:0000313" key="2">
    <source>
        <dbReference type="EMBL" id="CAF4459514.1"/>
    </source>
</evidence>
<sequence>MSTTTLPPQSSHISDRYLFGSPSNDNRASRMSAATTATRKTKSNHHNPVSSSSTPPPLTRKRYKFSSAAIDQNNNNVYKFPNEHIEPRSHSTDSDRYYFSTDDSLKQPQKTLTYIRSGNGLEPHTITFIDGTSSVAEKISLPTTIVTDTPYLFSKTSESQAHPSITSPVSQEDSWIEQRQQPHIVFDSITDLPPNSQLKRSRTSSTSPEHRHAAKRSPTRMDTITSTNGSLSTLRRSPPNKVQNVRFDPSTTSRSYLDEARERLAGRKRGRSPQAFQQSVDRLVSSTNQKYLQQPIFSPTISSQQKPYVSQYYAQEEPPIDYPIDSDDDEPQQKRSPFYSRGLNTNRTHTQIMKNVNKSLIDGNYLSDANRIKQLDQNFN</sequence>
<feature type="region of interest" description="Disordered" evidence="1">
    <location>
        <begin position="1"/>
        <end position="60"/>
    </location>
</feature>
<dbReference type="EMBL" id="CAJOBG010047418">
    <property type="protein sequence ID" value="CAF4459514.1"/>
    <property type="molecule type" value="Genomic_DNA"/>
</dbReference>